<dbReference type="InterPro" id="IPR017516">
    <property type="entry name" value="AbrB_dup"/>
</dbReference>
<dbReference type="Pfam" id="PF05145">
    <property type="entry name" value="AbrB"/>
    <property type="match status" value="1"/>
</dbReference>
<proteinExistence type="predicted"/>
<accession>K9HTX6</accession>
<dbReference type="PANTHER" id="PTHR38457">
    <property type="entry name" value="REGULATOR ABRB-RELATED"/>
    <property type="match status" value="1"/>
</dbReference>
<dbReference type="PATRIC" id="fig|1238182.3.peg.1096"/>
<evidence type="ECO:0000256" key="1">
    <source>
        <dbReference type="SAM" id="Phobius"/>
    </source>
</evidence>
<keyword evidence="3" id="KW-1185">Reference proteome</keyword>
<feature type="transmembrane region" description="Helical" evidence="1">
    <location>
        <begin position="292"/>
        <end position="316"/>
    </location>
</feature>
<dbReference type="NCBIfam" id="TIGR03082">
    <property type="entry name" value="Gneg_AbrB_dup"/>
    <property type="match status" value="2"/>
</dbReference>
<keyword evidence="1" id="KW-0812">Transmembrane</keyword>
<feature type="transmembrane region" description="Helical" evidence="1">
    <location>
        <begin position="33"/>
        <end position="52"/>
    </location>
</feature>
<dbReference type="eggNOG" id="COG3180">
    <property type="taxonomic scope" value="Bacteria"/>
</dbReference>
<keyword evidence="2" id="KW-0560">Oxidoreductase</keyword>
<gene>
    <name evidence="2" type="ORF">C882_3426</name>
</gene>
<dbReference type="RefSeq" id="WP_009539545.1">
    <property type="nucleotide sequence ID" value="NZ_ANHY01000005.1"/>
</dbReference>
<feature type="transmembrane region" description="Helical" evidence="1">
    <location>
        <begin position="144"/>
        <end position="164"/>
    </location>
</feature>
<comment type="caution">
    <text evidence="2">The sequence shown here is derived from an EMBL/GenBank/DDBJ whole genome shotgun (WGS) entry which is preliminary data.</text>
</comment>
<dbReference type="GO" id="GO:0016020">
    <property type="term" value="C:membrane"/>
    <property type="evidence" value="ECO:0007669"/>
    <property type="project" value="InterPro"/>
</dbReference>
<dbReference type="InterPro" id="IPR007820">
    <property type="entry name" value="AbrB_fam"/>
</dbReference>
<feature type="transmembrane region" description="Helical" evidence="1">
    <location>
        <begin position="86"/>
        <end position="108"/>
    </location>
</feature>
<dbReference type="Proteomes" id="UP000009881">
    <property type="component" value="Unassembled WGS sequence"/>
</dbReference>
<feature type="transmembrane region" description="Helical" evidence="1">
    <location>
        <begin position="328"/>
        <end position="345"/>
    </location>
</feature>
<reference evidence="2 3" key="1">
    <citation type="journal article" date="2013" name="Genome Announc.">
        <title>Draft Genome Sequence of an Alphaproteobacterium, Caenispirillum salinarum AK4(T), Isolated from a Solar Saltern.</title>
        <authorList>
            <person name="Khatri I."/>
            <person name="Singh A."/>
            <person name="Korpole S."/>
            <person name="Pinnaka A.K."/>
            <person name="Subramanian S."/>
        </authorList>
    </citation>
    <scope>NUCLEOTIDE SEQUENCE [LARGE SCALE GENOMIC DNA]</scope>
    <source>
        <strain evidence="2 3">AK4</strain>
    </source>
</reference>
<sequence length="369" mass="38450">MTMPDRHTLAAWALALVLGSAGGWVFSVIGAPLPWMLGAIFANLIAAMSGLTPKVPQTLRMAMVTVLGVMLGSAFTPDILDSLGNWVWSLAGLFVYVIAATGLVILFFRRVVRYGPVTSYFSAAPGGLTEMILVGTSMGGDEKVISLVHSIRILITVFTLPFLYQLFAGYERPAGGLPPVEETLTAADLGLLLASAVVGALAAKAVRMPAYFLTGPMIGSAIVHLAGLTAAHPPPVAVGLAQVVIGAAIGSRFVGVPLKSMRDTFFAALGSTSLILATGAVFALGIQALTGIPFSSLILALSPGGVAEMSLIAISLGRDVAFVSTHHLVRIIIVVMLAPMAFRLLRGWFGEERQPAGSDAQAEADREKA</sequence>
<keyword evidence="2" id="KW-0503">Monooxygenase</keyword>
<dbReference type="GO" id="GO:0004497">
    <property type="term" value="F:monooxygenase activity"/>
    <property type="evidence" value="ECO:0007669"/>
    <property type="project" value="UniProtKB-KW"/>
</dbReference>
<keyword evidence="1" id="KW-1133">Transmembrane helix</keyword>
<feature type="transmembrane region" description="Helical" evidence="1">
    <location>
        <begin position="266"/>
        <end position="286"/>
    </location>
</feature>
<feature type="transmembrane region" description="Helical" evidence="1">
    <location>
        <begin position="59"/>
        <end position="80"/>
    </location>
</feature>
<protein>
    <submittedName>
        <fullName evidence="2">Putative ammonia monooxygenase</fullName>
    </submittedName>
</protein>
<feature type="transmembrane region" description="Helical" evidence="1">
    <location>
        <begin position="236"/>
        <end position="254"/>
    </location>
</feature>
<evidence type="ECO:0000313" key="3">
    <source>
        <dbReference type="Proteomes" id="UP000009881"/>
    </source>
</evidence>
<dbReference type="PANTHER" id="PTHR38457:SF1">
    <property type="entry name" value="REGULATOR ABRB-RELATED"/>
    <property type="match status" value="1"/>
</dbReference>
<feature type="transmembrane region" description="Helical" evidence="1">
    <location>
        <begin position="210"/>
        <end position="230"/>
    </location>
</feature>
<dbReference type="EMBL" id="ANHY01000005">
    <property type="protein sequence ID" value="EKV31676.1"/>
    <property type="molecule type" value="Genomic_DNA"/>
</dbReference>
<feature type="transmembrane region" description="Helical" evidence="1">
    <location>
        <begin position="184"/>
        <end position="203"/>
    </location>
</feature>
<dbReference type="GO" id="GO:0010468">
    <property type="term" value="P:regulation of gene expression"/>
    <property type="evidence" value="ECO:0007669"/>
    <property type="project" value="InterPro"/>
</dbReference>
<dbReference type="AlphaFoldDB" id="K9HTX6"/>
<evidence type="ECO:0000313" key="2">
    <source>
        <dbReference type="EMBL" id="EKV31676.1"/>
    </source>
</evidence>
<name>K9HTX6_9PROT</name>
<dbReference type="PIRSF" id="PIRSF038991">
    <property type="entry name" value="Protein_AbrB"/>
    <property type="match status" value="1"/>
</dbReference>
<organism evidence="2 3">
    <name type="scientific">Caenispirillum salinarum AK4</name>
    <dbReference type="NCBI Taxonomy" id="1238182"/>
    <lineage>
        <taxon>Bacteria</taxon>
        <taxon>Pseudomonadati</taxon>
        <taxon>Pseudomonadota</taxon>
        <taxon>Alphaproteobacteria</taxon>
        <taxon>Rhodospirillales</taxon>
        <taxon>Novispirillaceae</taxon>
        <taxon>Caenispirillum</taxon>
    </lineage>
</organism>
<keyword evidence="1" id="KW-0472">Membrane</keyword>
<dbReference type="STRING" id="1238182.C882_3426"/>